<dbReference type="InterPro" id="IPR050351">
    <property type="entry name" value="BphY/WalK/GraS-like"/>
</dbReference>
<sequence length="499" mass="56667">MSARNSFKSIALPSKPGLLVLAAVVVFFSISMASAYRSIGLMHENSQSVTNTLQVMGLIKDLKTELLSAESGQRGYLLTSEGQYLEPYHDALAKLDLLLASLAESTTEMEVQKERFAQVHKLVRQKVDEMQEVVQLVHEDRRAEANRLVRTDLGVNLSRQIEQLISQMESDERALLHRNRMVERQDREFILKVLVATNVIGLLLALGVFVAVLRHNHRVTALYERIEQANNELEDKVEERTLALQQYSEELQRSNRELEEFAFVASHDLQEPLRKIRAFGDRLRQKYSSELGERGADYVERMHAASERMSQLIDDLLSFSRVSTRQQPFETVDLNRVMLGVQEDLEYAIEDAGAKIDIDPLPTMDADASQLGQVFMNLIGNSIKFRRPDVPIHIQVRADTGSEYAVELGLDETPGDWCRLRFIDNGIGFEEHYADKVFNLFQRLHGRDEYAGTGIGLALCRKIIERHGGVIEAQSTPGEGSEFIIRLPLEQTKYDPIEE</sequence>
<dbReference type="PRINTS" id="PR00344">
    <property type="entry name" value="BCTRLSENSOR"/>
</dbReference>
<reference evidence="9" key="1">
    <citation type="submission" date="2022-05" db="EMBL/GenBank/DDBJ databases">
        <authorList>
            <person name="Sun H.-N."/>
        </authorList>
    </citation>
    <scope>NUCLEOTIDE SEQUENCE</scope>
    <source>
        <strain evidence="9">HB14</strain>
    </source>
</reference>
<protein>
    <recommendedName>
        <fullName evidence="2">histidine kinase</fullName>
        <ecNumber evidence="2">2.7.13.3</ecNumber>
    </recommendedName>
</protein>
<keyword evidence="3" id="KW-0597">Phosphoprotein</keyword>
<dbReference type="PANTHER" id="PTHR42878:SF15">
    <property type="entry name" value="BACTERIOPHYTOCHROME"/>
    <property type="match status" value="1"/>
</dbReference>
<dbReference type="PROSITE" id="PS50109">
    <property type="entry name" value="HIS_KIN"/>
    <property type="match status" value="1"/>
</dbReference>
<dbReference type="Pfam" id="PF02518">
    <property type="entry name" value="HATPase_c"/>
    <property type="match status" value="1"/>
</dbReference>
<evidence type="ECO:0000313" key="10">
    <source>
        <dbReference type="Proteomes" id="UP001139319"/>
    </source>
</evidence>
<proteinExistence type="predicted"/>
<keyword evidence="7" id="KW-0472">Membrane</keyword>
<accession>A0A9X2KU93</accession>
<dbReference type="InterPro" id="IPR005467">
    <property type="entry name" value="His_kinase_dom"/>
</dbReference>
<dbReference type="Pfam" id="PF05227">
    <property type="entry name" value="CHASE3"/>
    <property type="match status" value="1"/>
</dbReference>
<evidence type="ECO:0000256" key="6">
    <source>
        <dbReference type="SAM" id="Coils"/>
    </source>
</evidence>
<keyword evidence="7" id="KW-1133">Transmembrane helix</keyword>
<feature type="domain" description="Histidine kinase" evidence="8">
    <location>
        <begin position="264"/>
        <end position="491"/>
    </location>
</feature>
<keyword evidence="10" id="KW-1185">Reference proteome</keyword>
<dbReference type="Gene3D" id="3.30.565.10">
    <property type="entry name" value="Histidine kinase-like ATPase, C-terminal domain"/>
    <property type="match status" value="1"/>
</dbReference>
<evidence type="ECO:0000256" key="3">
    <source>
        <dbReference type="ARBA" id="ARBA00022553"/>
    </source>
</evidence>
<dbReference type="GO" id="GO:0005886">
    <property type="term" value="C:plasma membrane"/>
    <property type="evidence" value="ECO:0007669"/>
    <property type="project" value="UniProtKB-ARBA"/>
</dbReference>
<dbReference type="CDD" id="cd19410">
    <property type="entry name" value="HK9-like_sensor"/>
    <property type="match status" value="1"/>
</dbReference>
<dbReference type="GO" id="GO:0007234">
    <property type="term" value="P:osmosensory signaling via phosphorelay pathway"/>
    <property type="evidence" value="ECO:0007669"/>
    <property type="project" value="TreeGrafter"/>
</dbReference>
<dbReference type="InterPro" id="IPR007891">
    <property type="entry name" value="CHASE3"/>
</dbReference>
<comment type="caution">
    <text evidence="9">The sequence shown here is derived from an EMBL/GenBank/DDBJ whole genome shotgun (WGS) entry which is preliminary data.</text>
</comment>
<feature type="transmembrane region" description="Helical" evidence="7">
    <location>
        <begin position="189"/>
        <end position="213"/>
    </location>
</feature>
<dbReference type="GO" id="GO:0000155">
    <property type="term" value="F:phosphorelay sensor kinase activity"/>
    <property type="evidence" value="ECO:0007669"/>
    <property type="project" value="InterPro"/>
</dbReference>
<dbReference type="GO" id="GO:0000156">
    <property type="term" value="F:phosphorelay response regulator activity"/>
    <property type="evidence" value="ECO:0007669"/>
    <property type="project" value="TreeGrafter"/>
</dbReference>
<evidence type="ECO:0000256" key="2">
    <source>
        <dbReference type="ARBA" id="ARBA00012438"/>
    </source>
</evidence>
<evidence type="ECO:0000256" key="7">
    <source>
        <dbReference type="SAM" id="Phobius"/>
    </source>
</evidence>
<dbReference type="Pfam" id="PF00512">
    <property type="entry name" value="HisKA"/>
    <property type="match status" value="1"/>
</dbReference>
<organism evidence="9 10">
    <name type="scientific">Gilvimarinus xylanilyticus</name>
    <dbReference type="NCBI Taxonomy" id="2944139"/>
    <lineage>
        <taxon>Bacteria</taxon>
        <taxon>Pseudomonadati</taxon>
        <taxon>Pseudomonadota</taxon>
        <taxon>Gammaproteobacteria</taxon>
        <taxon>Cellvibrionales</taxon>
        <taxon>Cellvibrionaceae</taxon>
        <taxon>Gilvimarinus</taxon>
    </lineage>
</organism>
<evidence type="ECO:0000256" key="5">
    <source>
        <dbReference type="ARBA" id="ARBA00022777"/>
    </source>
</evidence>
<dbReference type="InterPro" id="IPR003594">
    <property type="entry name" value="HATPase_dom"/>
</dbReference>
<dbReference type="SUPFAM" id="SSF55874">
    <property type="entry name" value="ATPase domain of HSP90 chaperone/DNA topoisomerase II/histidine kinase"/>
    <property type="match status" value="1"/>
</dbReference>
<dbReference type="EMBL" id="JAMFTH010000004">
    <property type="protein sequence ID" value="MCP8900089.1"/>
    <property type="molecule type" value="Genomic_DNA"/>
</dbReference>
<dbReference type="Gene3D" id="1.10.287.130">
    <property type="match status" value="1"/>
</dbReference>
<keyword evidence="7" id="KW-0812">Transmembrane</keyword>
<dbReference type="Proteomes" id="UP001139319">
    <property type="component" value="Unassembled WGS sequence"/>
</dbReference>
<dbReference type="InterPro" id="IPR003661">
    <property type="entry name" value="HisK_dim/P_dom"/>
</dbReference>
<gene>
    <name evidence="9" type="ORF">M6D89_12340</name>
</gene>
<evidence type="ECO:0000259" key="8">
    <source>
        <dbReference type="PROSITE" id="PS50109"/>
    </source>
</evidence>
<evidence type="ECO:0000256" key="4">
    <source>
        <dbReference type="ARBA" id="ARBA00022679"/>
    </source>
</evidence>
<dbReference type="PANTHER" id="PTHR42878">
    <property type="entry name" value="TWO-COMPONENT HISTIDINE KINASE"/>
    <property type="match status" value="1"/>
</dbReference>
<dbReference type="RefSeq" id="WP_253968386.1">
    <property type="nucleotide sequence ID" value="NZ_JAMFTH010000004.1"/>
</dbReference>
<feature type="coiled-coil region" evidence="6">
    <location>
        <begin position="216"/>
        <end position="264"/>
    </location>
</feature>
<dbReference type="AlphaFoldDB" id="A0A9X2KU93"/>
<comment type="catalytic activity">
    <reaction evidence="1">
        <text>ATP + protein L-histidine = ADP + protein N-phospho-L-histidine.</text>
        <dbReference type="EC" id="2.7.13.3"/>
    </reaction>
</comment>
<dbReference type="CDD" id="cd00082">
    <property type="entry name" value="HisKA"/>
    <property type="match status" value="1"/>
</dbReference>
<keyword evidence="6" id="KW-0175">Coiled coil</keyword>
<evidence type="ECO:0000313" key="9">
    <source>
        <dbReference type="EMBL" id="MCP8900089.1"/>
    </source>
</evidence>
<dbReference type="SMART" id="SM00388">
    <property type="entry name" value="HisKA"/>
    <property type="match status" value="1"/>
</dbReference>
<dbReference type="SUPFAM" id="SSF47384">
    <property type="entry name" value="Homodimeric domain of signal transducing histidine kinase"/>
    <property type="match status" value="1"/>
</dbReference>
<keyword evidence="4" id="KW-0808">Transferase</keyword>
<dbReference type="FunFam" id="3.30.565.10:FF:000006">
    <property type="entry name" value="Sensor histidine kinase WalK"/>
    <property type="match status" value="1"/>
</dbReference>
<evidence type="ECO:0000256" key="1">
    <source>
        <dbReference type="ARBA" id="ARBA00000085"/>
    </source>
</evidence>
<dbReference type="InterPro" id="IPR004358">
    <property type="entry name" value="Sig_transdc_His_kin-like_C"/>
</dbReference>
<dbReference type="GO" id="GO:0030295">
    <property type="term" value="F:protein kinase activator activity"/>
    <property type="evidence" value="ECO:0007669"/>
    <property type="project" value="TreeGrafter"/>
</dbReference>
<dbReference type="EC" id="2.7.13.3" evidence="2"/>
<name>A0A9X2KU93_9GAMM</name>
<reference evidence="9" key="2">
    <citation type="submission" date="2023-01" db="EMBL/GenBank/DDBJ databases">
        <title>Gilvimarinus xylanilyticus HB14 isolated from Caulerpa lentillifera aquaculture base in Hainan, China.</title>
        <authorList>
            <person name="Zhang Y.-J."/>
        </authorList>
    </citation>
    <scope>NUCLEOTIDE SEQUENCE</scope>
    <source>
        <strain evidence="9">HB14</strain>
    </source>
</reference>
<dbReference type="SMART" id="SM00387">
    <property type="entry name" value="HATPase_c"/>
    <property type="match status" value="1"/>
</dbReference>
<dbReference type="InterPro" id="IPR036097">
    <property type="entry name" value="HisK_dim/P_sf"/>
</dbReference>
<keyword evidence="5" id="KW-0418">Kinase</keyword>
<dbReference type="InterPro" id="IPR036890">
    <property type="entry name" value="HATPase_C_sf"/>
</dbReference>